<keyword evidence="2" id="KW-0472">Membrane</keyword>
<dbReference type="Pfam" id="PF07850">
    <property type="entry name" value="Renin_r"/>
    <property type="match status" value="1"/>
</dbReference>
<organism evidence="4 5">
    <name type="scientific">Syphacia muris</name>
    <dbReference type="NCBI Taxonomy" id="451379"/>
    <lineage>
        <taxon>Eukaryota</taxon>
        <taxon>Metazoa</taxon>
        <taxon>Ecdysozoa</taxon>
        <taxon>Nematoda</taxon>
        <taxon>Chromadorea</taxon>
        <taxon>Rhabditida</taxon>
        <taxon>Spirurina</taxon>
        <taxon>Oxyuridomorpha</taxon>
        <taxon>Oxyuroidea</taxon>
        <taxon>Oxyuridae</taxon>
        <taxon>Syphacia</taxon>
    </lineage>
</organism>
<dbReference type="GO" id="GO:0009897">
    <property type="term" value="C:external side of plasma membrane"/>
    <property type="evidence" value="ECO:0007669"/>
    <property type="project" value="TreeGrafter"/>
</dbReference>
<dbReference type="PANTHER" id="PTHR13351:SF1">
    <property type="entry name" value="RENIN RECEPTOR"/>
    <property type="match status" value="1"/>
</dbReference>
<evidence type="ECO:0000256" key="1">
    <source>
        <dbReference type="SAM" id="MobiDB-lite"/>
    </source>
</evidence>
<dbReference type="InterPro" id="IPR056780">
    <property type="entry name" value="Renin_r_C"/>
</dbReference>
<name>A0A0N5AL07_9BILA</name>
<evidence type="ECO:0000256" key="2">
    <source>
        <dbReference type="SAM" id="Phobius"/>
    </source>
</evidence>
<dbReference type="WBParaSite" id="SMUV_0000519801-mRNA-1">
    <property type="protein sequence ID" value="SMUV_0000519801-mRNA-1"/>
    <property type="gene ID" value="SMUV_0000519801"/>
</dbReference>
<dbReference type="AlphaFoldDB" id="A0A0N5AL07"/>
<proteinExistence type="predicted"/>
<dbReference type="SUPFAM" id="SSF57716">
    <property type="entry name" value="Glucocorticoid receptor-like (DNA-binding domain)"/>
    <property type="match status" value="1"/>
</dbReference>
<protein>
    <recommendedName>
        <fullName evidence="3">Renin receptor-like C-terminal transmembrane spanning segment domain-containing protein</fullName>
    </recommendedName>
</protein>
<keyword evidence="2" id="KW-1133">Transmembrane helix</keyword>
<keyword evidence="2" id="KW-0812">Transmembrane</keyword>
<evidence type="ECO:0000313" key="4">
    <source>
        <dbReference type="Proteomes" id="UP000046393"/>
    </source>
</evidence>
<feature type="transmembrane region" description="Helical" evidence="2">
    <location>
        <begin position="200"/>
        <end position="219"/>
    </location>
</feature>
<dbReference type="GO" id="GO:0030177">
    <property type="term" value="P:positive regulation of Wnt signaling pathway"/>
    <property type="evidence" value="ECO:0007669"/>
    <property type="project" value="TreeGrafter"/>
</dbReference>
<dbReference type="PANTHER" id="PTHR13351">
    <property type="entry name" value="RENIN RECEPTOR"/>
    <property type="match status" value="1"/>
</dbReference>
<feature type="transmembrane region" description="Helical" evidence="2">
    <location>
        <begin position="294"/>
        <end position="318"/>
    </location>
</feature>
<feature type="transmembrane region" description="Helical" evidence="2">
    <location>
        <begin position="239"/>
        <end position="259"/>
    </location>
</feature>
<feature type="domain" description="Renin receptor-like C-terminal transmembrane spanning segment" evidence="3">
    <location>
        <begin position="263"/>
        <end position="339"/>
    </location>
</feature>
<accession>A0A0N5AL07</accession>
<feature type="region of interest" description="Disordered" evidence="1">
    <location>
        <begin position="42"/>
        <end position="66"/>
    </location>
</feature>
<keyword evidence="4" id="KW-1185">Reference proteome</keyword>
<dbReference type="InterPro" id="IPR012493">
    <property type="entry name" value="Renin_rcpt"/>
</dbReference>
<sequence>MGSVWLQLRRFIVPEVVSFRLSQKWNLLRLASTASKTAVSSTVVGNKKKKTEESVSGGGDDLDVLSMGSDLQGKESDEGRYNLQTLKAFKFDSYPYYVEREWWKEGKRMTFWATWRMLKDVKRRQAVEKYGPDRLRLKCLKFNTILPHAVRDECAEKLHNLPKYSIPKLVLNMCQFTEMRSMLCYACSEKINFLSGKLSIVYLFSSFLDKCFFILYSISDEAEALWLIDFQSHLVGMKLWFIVIVCLFVPKVFGADEILTRVKRQESVSDDAEHTQKLRKDLNVYLFTSVDYPAMFAIIAGTCSILAIAVLFIAVGIWNMDPGKDSIIYRMTTTRMKKD</sequence>
<evidence type="ECO:0000259" key="3">
    <source>
        <dbReference type="Pfam" id="PF07850"/>
    </source>
</evidence>
<dbReference type="GO" id="GO:0038023">
    <property type="term" value="F:signaling receptor activity"/>
    <property type="evidence" value="ECO:0007669"/>
    <property type="project" value="InterPro"/>
</dbReference>
<dbReference type="STRING" id="451379.A0A0N5AL07"/>
<evidence type="ECO:0000313" key="5">
    <source>
        <dbReference type="WBParaSite" id="SMUV_0000519801-mRNA-1"/>
    </source>
</evidence>
<reference evidence="5" key="1">
    <citation type="submission" date="2017-02" db="UniProtKB">
        <authorList>
            <consortium name="WormBaseParasite"/>
        </authorList>
    </citation>
    <scope>IDENTIFICATION</scope>
</reference>
<dbReference type="Gene3D" id="1.10.287.1480">
    <property type="match status" value="1"/>
</dbReference>
<dbReference type="Proteomes" id="UP000046393">
    <property type="component" value="Unplaced"/>
</dbReference>